<name>A0A034WTH4_BACDO</name>
<dbReference type="GO" id="GO:0045504">
    <property type="term" value="F:dynein heavy chain binding"/>
    <property type="evidence" value="ECO:0007669"/>
    <property type="project" value="TreeGrafter"/>
</dbReference>
<comment type="subcellular location">
    <subcellularLocation>
        <location evidence="1">Cytoplasm</location>
        <location evidence="1">Cytoskeleton</location>
        <location evidence="1">Cilium axoneme</location>
    </subcellularLocation>
</comment>
<dbReference type="EMBL" id="GAKP01001874">
    <property type="protein sequence ID" value="JAC57078.1"/>
    <property type="molecule type" value="Transcribed_RNA"/>
</dbReference>
<evidence type="ECO:0000313" key="14">
    <source>
        <dbReference type="RefSeq" id="XP_011214619.1"/>
    </source>
</evidence>
<evidence type="ECO:0000256" key="8">
    <source>
        <dbReference type="ARBA" id="ARBA00023212"/>
    </source>
</evidence>
<dbReference type="GO" id="GO:0043014">
    <property type="term" value="F:alpha-tubulin binding"/>
    <property type="evidence" value="ECO:0007669"/>
    <property type="project" value="TreeGrafter"/>
</dbReference>
<evidence type="ECO:0000256" key="7">
    <source>
        <dbReference type="ARBA" id="ARBA00023175"/>
    </source>
</evidence>
<dbReference type="FunFam" id="3.80.10.10:FF:000049">
    <property type="entry name" value="Dynein light chain 1"/>
    <property type="match status" value="1"/>
</dbReference>
<evidence type="ECO:0000256" key="4">
    <source>
        <dbReference type="ARBA" id="ARBA00022701"/>
    </source>
</evidence>
<dbReference type="InterPro" id="IPR032675">
    <property type="entry name" value="LRR_dom_sf"/>
</dbReference>
<evidence type="ECO:0000313" key="12">
    <source>
        <dbReference type="EMBL" id="JAC57078.1"/>
    </source>
</evidence>
<proteinExistence type="inferred from homology"/>
<evidence type="ECO:0000256" key="6">
    <source>
        <dbReference type="ARBA" id="ARBA00023017"/>
    </source>
</evidence>
<dbReference type="GO" id="GO:0005874">
    <property type="term" value="C:microtubule"/>
    <property type="evidence" value="ECO:0007669"/>
    <property type="project" value="UniProtKB-KW"/>
</dbReference>
<keyword evidence="2" id="KW-0963">Cytoplasm</keyword>
<dbReference type="SUPFAM" id="SSF52058">
    <property type="entry name" value="L domain-like"/>
    <property type="match status" value="1"/>
</dbReference>
<evidence type="ECO:0000256" key="9">
    <source>
        <dbReference type="ARBA" id="ARBA00023273"/>
    </source>
</evidence>
<keyword evidence="5" id="KW-0677">Repeat</keyword>
<dbReference type="GeneID" id="105234085"/>
<keyword evidence="7" id="KW-0505">Motor protein</keyword>
<dbReference type="PANTHER" id="PTHR15454">
    <property type="entry name" value="NISCHARIN RELATED"/>
    <property type="match status" value="1"/>
</dbReference>
<keyword evidence="6" id="KW-0243">Dynein</keyword>
<dbReference type="PANTHER" id="PTHR15454:SF73">
    <property type="entry name" value="DYNEIN AXONEMAL LIGHT CHAIN 1"/>
    <property type="match status" value="1"/>
</dbReference>
<dbReference type="Pfam" id="PF12799">
    <property type="entry name" value="LRR_4"/>
    <property type="match status" value="1"/>
</dbReference>
<keyword evidence="8" id="KW-0206">Cytoskeleton</keyword>
<keyword evidence="9" id="KW-0966">Cell projection</keyword>
<evidence type="ECO:0000256" key="11">
    <source>
        <dbReference type="ARBA" id="ARBA00049760"/>
    </source>
</evidence>
<dbReference type="OMA" id="RWEDRTK"/>
<comment type="similarity">
    <text evidence="10">Belongs to the dynein light chain LC1-type family.</text>
</comment>
<dbReference type="InterPro" id="IPR001611">
    <property type="entry name" value="Leu-rich_rpt"/>
</dbReference>
<dbReference type="GO" id="GO:0036158">
    <property type="term" value="P:outer dynein arm assembly"/>
    <property type="evidence" value="ECO:0007669"/>
    <property type="project" value="TreeGrafter"/>
</dbReference>
<gene>
    <name evidence="12" type="primary">DNAL1</name>
    <name evidence="14" type="synonym">LOC105234085</name>
</gene>
<keyword evidence="4" id="KW-0493">Microtubule</keyword>
<dbReference type="EMBL" id="GAKP01001876">
    <property type="protein sequence ID" value="JAC57076.1"/>
    <property type="molecule type" value="Transcribed_RNA"/>
</dbReference>
<evidence type="ECO:0000256" key="5">
    <source>
        <dbReference type="ARBA" id="ARBA00022737"/>
    </source>
</evidence>
<dbReference type="Proteomes" id="UP001652620">
    <property type="component" value="Chromosome 4"/>
</dbReference>
<dbReference type="RefSeq" id="XP_011214619.1">
    <property type="nucleotide sequence ID" value="XM_011216317.3"/>
</dbReference>
<dbReference type="GO" id="GO:0030286">
    <property type="term" value="C:dynein complex"/>
    <property type="evidence" value="ECO:0007669"/>
    <property type="project" value="UniProtKB-KW"/>
</dbReference>
<evidence type="ECO:0000256" key="2">
    <source>
        <dbReference type="ARBA" id="ARBA00022490"/>
    </source>
</evidence>
<reference evidence="14" key="2">
    <citation type="submission" date="2025-04" db="UniProtKB">
        <authorList>
            <consortium name="RefSeq"/>
        </authorList>
    </citation>
    <scope>IDENTIFICATION</scope>
    <source>
        <strain evidence="14">Punador</strain>
    </source>
</reference>
<organism evidence="12">
    <name type="scientific">Bactrocera dorsalis</name>
    <name type="common">Oriental fruit fly</name>
    <name type="synonym">Dacus dorsalis</name>
    <dbReference type="NCBI Taxonomy" id="27457"/>
    <lineage>
        <taxon>Eukaryota</taxon>
        <taxon>Metazoa</taxon>
        <taxon>Ecdysozoa</taxon>
        <taxon>Arthropoda</taxon>
        <taxon>Hexapoda</taxon>
        <taxon>Insecta</taxon>
        <taxon>Pterygota</taxon>
        <taxon>Neoptera</taxon>
        <taxon>Endopterygota</taxon>
        <taxon>Diptera</taxon>
        <taxon>Brachycera</taxon>
        <taxon>Muscomorpha</taxon>
        <taxon>Tephritoidea</taxon>
        <taxon>Tephritidae</taxon>
        <taxon>Bactrocera</taxon>
        <taxon>Bactrocera</taxon>
    </lineage>
</organism>
<evidence type="ECO:0000256" key="1">
    <source>
        <dbReference type="ARBA" id="ARBA00004430"/>
    </source>
</evidence>
<evidence type="ECO:0000256" key="3">
    <source>
        <dbReference type="ARBA" id="ARBA00022614"/>
    </source>
</evidence>
<dbReference type="AlphaFoldDB" id="A0A034WTH4"/>
<keyword evidence="13" id="KW-1185">Reference proteome</keyword>
<dbReference type="Gene3D" id="3.80.10.10">
    <property type="entry name" value="Ribonuclease Inhibitor"/>
    <property type="match status" value="1"/>
</dbReference>
<dbReference type="PROSITE" id="PS51450">
    <property type="entry name" value="LRR"/>
    <property type="match status" value="3"/>
</dbReference>
<reference evidence="12" key="1">
    <citation type="journal article" date="2014" name="BMC Genomics">
        <title>Characterizing the developmental transcriptome of the oriental fruit fly, Bactrocera dorsalis (Diptera: Tephritidae) through comparative genomic analysis with Drosophila melanogaster utilizing modENCODE datasets.</title>
        <authorList>
            <person name="Geib S.M."/>
            <person name="Calla B."/>
            <person name="Hall B."/>
            <person name="Hou S."/>
            <person name="Manoukis N.C."/>
        </authorList>
    </citation>
    <scope>NUCLEOTIDE SEQUENCE</scope>
    <source>
        <strain evidence="12">Punador</strain>
    </source>
</reference>
<accession>A0A034WTH4</accession>
<dbReference type="KEGG" id="bdr:105234085"/>
<dbReference type="GO" id="GO:0005930">
    <property type="term" value="C:axoneme"/>
    <property type="evidence" value="ECO:0007669"/>
    <property type="project" value="UniProtKB-SubCell"/>
</dbReference>
<evidence type="ECO:0000313" key="13">
    <source>
        <dbReference type="Proteomes" id="UP001652620"/>
    </source>
</evidence>
<dbReference type="OrthoDB" id="266138at2759"/>
<protein>
    <recommendedName>
        <fullName evidence="11">Dynein axonemal light chain 1</fullName>
    </recommendedName>
</protein>
<sequence length="184" mass="21133">MAKPTTIKDALRIWEEKNGKDPITVTDIGLQFQFPPIEKMDSTLNTLVNCRKLSLSSNMIEKITGINQLKNLRILSLARNNLKSINGIEALGETLEELWVSYNIIEKIKPIESMKVLRVFYVSHNLIKDWIEFNRMALAPKLEEISFLGNIINENMDELVFKNEAIRRLPLLKKLDGEPVIRGD</sequence>
<dbReference type="InterPro" id="IPR025875">
    <property type="entry name" value="Leu-rich_rpt_4"/>
</dbReference>
<dbReference type="SMART" id="SM00365">
    <property type="entry name" value="LRR_SD22"/>
    <property type="match status" value="4"/>
</dbReference>
<keyword evidence="3" id="KW-0433">Leucine-rich repeat</keyword>
<evidence type="ECO:0000256" key="10">
    <source>
        <dbReference type="ARBA" id="ARBA00049659"/>
    </source>
</evidence>